<proteinExistence type="predicted"/>
<gene>
    <name evidence="1" type="ORF">GEV33_001812</name>
</gene>
<dbReference type="Proteomes" id="UP000719412">
    <property type="component" value="Unassembled WGS sequence"/>
</dbReference>
<dbReference type="EMBL" id="JABDTM020009890">
    <property type="protein sequence ID" value="KAH0820979.1"/>
    <property type="molecule type" value="Genomic_DNA"/>
</dbReference>
<evidence type="ECO:0000313" key="1">
    <source>
        <dbReference type="EMBL" id="KAH0820979.1"/>
    </source>
</evidence>
<sequence length="229" mass="26226">MVDINQASLFLPKHSPPILKTPSVVLSKVMRSTGYIFGVFKQFYTVPMPLLPKKILESMNIPDITIGHHIFGPPVYWVEAKNNIDKIVARVIIDLCSTKGFKPNDLCVIPFLVNEKLVPESINKYIDEEFVENSYRPNAVRDVEHFLKYREINSFLIAWALRVKGLEFKVVIMAIDDDDFDCQDPEDRKKAYIMASRCTSLLIVVSTAAVRRDIDLSGHFKNYPFCIDL</sequence>
<reference evidence="1" key="1">
    <citation type="journal article" date="2020" name="J Insects Food Feed">
        <title>The yellow mealworm (Tenebrio molitor) genome: a resource for the emerging insects as food and feed industry.</title>
        <authorList>
            <person name="Eriksson T."/>
            <person name="Andere A."/>
            <person name="Kelstrup H."/>
            <person name="Emery V."/>
            <person name="Picard C."/>
        </authorList>
    </citation>
    <scope>NUCLEOTIDE SEQUENCE</scope>
    <source>
        <strain evidence="1">Stoneville</strain>
        <tissue evidence="1">Whole head</tissue>
    </source>
</reference>
<reference evidence="1" key="2">
    <citation type="submission" date="2021-08" db="EMBL/GenBank/DDBJ databases">
        <authorList>
            <person name="Eriksson T."/>
        </authorList>
    </citation>
    <scope>NUCLEOTIDE SEQUENCE</scope>
    <source>
        <strain evidence="1">Stoneville</strain>
        <tissue evidence="1">Whole head</tissue>
    </source>
</reference>
<organism evidence="1 2">
    <name type="scientific">Tenebrio molitor</name>
    <name type="common">Yellow mealworm beetle</name>
    <dbReference type="NCBI Taxonomy" id="7067"/>
    <lineage>
        <taxon>Eukaryota</taxon>
        <taxon>Metazoa</taxon>
        <taxon>Ecdysozoa</taxon>
        <taxon>Arthropoda</taxon>
        <taxon>Hexapoda</taxon>
        <taxon>Insecta</taxon>
        <taxon>Pterygota</taxon>
        <taxon>Neoptera</taxon>
        <taxon>Endopterygota</taxon>
        <taxon>Coleoptera</taxon>
        <taxon>Polyphaga</taxon>
        <taxon>Cucujiformia</taxon>
        <taxon>Tenebrionidae</taxon>
        <taxon>Tenebrio</taxon>
    </lineage>
</organism>
<dbReference type="InterPro" id="IPR027417">
    <property type="entry name" value="P-loop_NTPase"/>
</dbReference>
<protein>
    <submittedName>
        <fullName evidence="1">Uncharacterized protein</fullName>
    </submittedName>
</protein>
<keyword evidence="2" id="KW-1185">Reference proteome</keyword>
<comment type="caution">
    <text evidence="1">The sequence shown here is derived from an EMBL/GenBank/DDBJ whole genome shotgun (WGS) entry which is preliminary data.</text>
</comment>
<name>A0A8J6HUA8_TENMO</name>
<dbReference type="AlphaFoldDB" id="A0A8J6HUA8"/>
<accession>A0A8J6HUA8</accession>
<evidence type="ECO:0000313" key="2">
    <source>
        <dbReference type="Proteomes" id="UP000719412"/>
    </source>
</evidence>
<dbReference type="SUPFAM" id="SSF52540">
    <property type="entry name" value="P-loop containing nucleoside triphosphate hydrolases"/>
    <property type="match status" value="1"/>
</dbReference>